<organism evidence="2 3">
    <name type="scientific">Ricinus communis</name>
    <name type="common">Castor bean</name>
    <dbReference type="NCBI Taxonomy" id="3988"/>
    <lineage>
        <taxon>Eukaryota</taxon>
        <taxon>Viridiplantae</taxon>
        <taxon>Streptophyta</taxon>
        <taxon>Embryophyta</taxon>
        <taxon>Tracheophyta</taxon>
        <taxon>Spermatophyta</taxon>
        <taxon>Magnoliopsida</taxon>
        <taxon>eudicotyledons</taxon>
        <taxon>Gunneridae</taxon>
        <taxon>Pentapetalae</taxon>
        <taxon>rosids</taxon>
        <taxon>fabids</taxon>
        <taxon>Malpighiales</taxon>
        <taxon>Euphorbiaceae</taxon>
        <taxon>Acalyphoideae</taxon>
        <taxon>Acalypheae</taxon>
        <taxon>Ricinus</taxon>
    </lineage>
</organism>
<evidence type="ECO:0000256" key="1">
    <source>
        <dbReference type="SAM" id="MobiDB-lite"/>
    </source>
</evidence>
<dbReference type="EMBL" id="EQ990898">
    <property type="protein sequence ID" value="EEF22743.1"/>
    <property type="molecule type" value="Genomic_DNA"/>
</dbReference>
<protein>
    <submittedName>
        <fullName evidence="2">Uncharacterized protein</fullName>
    </submittedName>
</protein>
<evidence type="ECO:0000313" key="2">
    <source>
        <dbReference type="EMBL" id="EEF22743.1"/>
    </source>
</evidence>
<gene>
    <name evidence="2" type="ORF">RCOM_2069870</name>
</gene>
<evidence type="ECO:0000313" key="3">
    <source>
        <dbReference type="Proteomes" id="UP000008311"/>
    </source>
</evidence>
<proteinExistence type="predicted"/>
<accession>B9TN21</accession>
<dbReference type="Proteomes" id="UP000008311">
    <property type="component" value="Unassembled WGS sequence"/>
</dbReference>
<name>B9TN21_RICCO</name>
<dbReference type="AlphaFoldDB" id="B9TN21"/>
<feature type="compositionally biased region" description="Basic and acidic residues" evidence="1">
    <location>
        <begin position="90"/>
        <end position="104"/>
    </location>
</feature>
<feature type="region of interest" description="Disordered" evidence="1">
    <location>
        <begin position="89"/>
        <end position="116"/>
    </location>
</feature>
<keyword evidence="3" id="KW-1185">Reference proteome</keyword>
<sequence length="254" mass="28343">MLTPRPPLELQLEAWSTRQLRTGGSRPSSALGADHVVLGIGVSKERTRAFLQKIGRQAAAAADLLKFHRLGGQVRVALRRGKQASLARQSVKDEVRDQEEERRGRQVGLQSSEHRRIPDRELQTVRTCLTRSKFPMRQRACKYLPIHAKILSSETVSRASRYRIAAFPSHPRKLAETGVFWDSSSLIEKMWSPFSEEKAPSLAMQAPRPRIAIFESLPGHAQGCIGGVHARIQAQDVDRYRPDSLRSANGRAGG</sequence>
<dbReference type="InParanoid" id="B9TN21"/>
<reference evidence="3" key="1">
    <citation type="journal article" date="2010" name="Nat. Biotechnol.">
        <title>Draft genome sequence of the oilseed species Ricinus communis.</title>
        <authorList>
            <person name="Chan A.P."/>
            <person name="Crabtree J."/>
            <person name="Zhao Q."/>
            <person name="Lorenzi H."/>
            <person name="Orvis J."/>
            <person name="Puiu D."/>
            <person name="Melake-Berhan A."/>
            <person name="Jones K.M."/>
            <person name="Redman J."/>
            <person name="Chen G."/>
            <person name="Cahoon E.B."/>
            <person name="Gedil M."/>
            <person name="Stanke M."/>
            <person name="Haas B.J."/>
            <person name="Wortman J.R."/>
            <person name="Fraser-Liggett C.M."/>
            <person name="Ravel J."/>
            <person name="Rabinowicz P.D."/>
        </authorList>
    </citation>
    <scope>NUCLEOTIDE SEQUENCE [LARGE SCALE GENOMIC DNA]</scope>
    <source>
        <strain evidence="3">cv. Hale</strain>
    </source>
</reference>